<dbReference type="EMBL" id="CP143811">
    <property type="protein sequence ID" value="WVO22459.1"/>
    <property type="molecule type" value="Genomic_DNA"/>
</dbReference>
<keyword evidence="9" id="KW-1185">Reference proteome</keyword>
<keyword evidence="3" id="KW-0238">DNA-binding</keyword>
<feature type="compositionally biased region" description="Polar residues" evidence="7">
    <location>
        <begin position="748"/>
        <end position="759"/>
    </location>
</feature>
<evidence type="ECO:0000256" key="7">
    <source>
        <dbReference type="SAM" id="MobiDB-lite"/>
    </source>
</evidence>
<feature type="region of interest" description="Disordered" evidence="7">
    <location>
        <begin position="181"/>
        <end position="214"/>
    </location>
</feature>
<evidence type="ECO:0000256" key="4">
    <source>
        <dbReference type="ARBA" id="ARBA00023163"/>
    </source>
</evidence>
<evidence type="ECO:0000313" key="8">
    <source>
        <dbReference type="EMBL" id="WVO22459.1"/>
    </source>
</evidence>
<evidence type="ECO:0000256" key="3">
    <source>
        <dbReference type="ARBA" id="ARBA00023125"/>
    </source>
</evidence>
<dbReference type="PANTHER" id="PTHR31845:SF17">
    <property type="entry name" value="ZN(II)2CYS6 TRANSCRIPTION FACTOR (EUROFUNG)"/>
    <property type="match status" value="1"/>
</dbReference>
<sequence>MPRDSPRCRIWTLKNVFSSFRIQGSIFSQAQRVCNSLLTGRRHGMSQPENDGTRRSGLPNETGPSRSAPKRKSRSTRGLLNKVVALEDQMQHVQSNLENVVSLLLRLAPTNLHAGSQASTDLARHNIPQPGLSGSNNNVQTHLAGFCQTSEQRPVSSLEQWVQQIAGDAASRTVDLQQQFVPQDRTVGGSTAGGSEMSSEDERDHTVEEETKEGLSFMQDMLRSEEKKRLHADGHWKSPTESGLSSHRDQEHITADDRGHRAETNDRLRDPCLKRKRSANDWEPLDRSPARVRDPIYLGLCSEAQGKELFDLFFQVAHSFMPVFDPSRDSWESLRRRSPFCIFAILFVGQKIRDAGHEPSNLQQLLREHGESIGKTTLFCPIADIEALQAMIILASWGDTGWRPGSHAVSMAIDMELYKCLPRLAERLQTPSAFTNDPDEDTERRLVVGSRLWLLVCKMAIEMAYNYGRPMLIDESLIFPHFHALLKHPAHLPTDSRIVAFCELLYLRLTLHRNILSNNRQELEHLLQIFNDEARGWEEKWRNYYIQQGVHMDNILVTDLTTQRCFGSVLANSCVLRDIRSPHDIEKLSPHQRRLLLASLDDARLICSRIIATEKDKLLHANHYSHVALASVIRIYIRLATLFPRSVDLRKVARDLSQLTEVLARFPGFHFAQQLRYAISKARQRKILPPETRPTSPKSLFNQNAEYTRQNQPKPRSSSVPSMPWFNHFPSSELAPQQHQTEKFPEQAGSTGTTMTSESPMEFDPFLAEHLLNETFNQVRPLDGISEWNPQSGEGGNWNQSSQGGNEAEWLPSQSSVGTAIPDAHNSFLSWLEFPVLDFNEFGIH</sequence>
<keyword evidence="4" id="KW-0804">Transcription</keyword>
<dbReference type="RefSeq" id="XP_064721698.1">
    <property type="nucleotide sequence ID" value="XM_064865626.1"/>
</dbReference>
<accession>A0ABZ2AW93</accession>
<feature type="compositionally biased region" description="Basic and acidic residues" evidence="7">
    <location>
        <begin position="226"/>
        <end position="238"/>
    </location>
</feature>
<feature type="region of interest" description="Disordered" evidence="7">
    <location>
        <begin position="39"/>
        <end position="77"/>
    </location>
</feature>
<keyword evidence="5" id="KW-0539">Nucleus</keyword>
<evidence type="ECO:0000256" key="6">
    <source>
        <dbReference type="SAM" id="Coils"/>
    </source>
</evidence>
<evidence type="ECO:0000256" key="1">
    <source>
        <dbReference type="ARBA" id="ARBA00004123"/>
    </source>
</evidence>
<gene>
    <name evidence="8" type="ORF">IAS62_003789</name>
</gene>
<dbReference type="CDD" id="cd12148">
    <property type="entry name" value="fungal_TF_MHR"/>
    <property type="match status" value="1"/>
</dbReference>
<feature type="region of interest" description="Disordered" evidence="7">
    <location>
        <begin position="226"/>
        <end position="271"/>
    </location>
</feature>
<reference evidence="8 9" key="1">
    <citation type="submission" date="2024-01" db="EMBL/GenBank/DDBJ databases">
        <title>Comparative genomics of Cryptococcus and Kwoniella reveals pathogenesis evolution and contrasting modes of karyotype evolution via chromosome fusion or intercentromeric recombination.</title>
        <authorList>
            <person name="Coelho M.A."/>
            <person name="David-Palma M."/>
            <person name="Shea T."/>
            <person name="Bowers K."/>
            <person name="McGinley-Smith S."/>
            <person name="Mohammad A.W."/>
            <person name="Gnirke A."/>
            <person name="Yurkov A.M."/>
            <person name="Nowrousian M."/>
            <person name="Sun S."/>
            <person name="Cuomo C.A."/>
            <person name="Heitman J."/>
        </authorList>
    </citation>
    <scope>NUCLEOTIDE SEQUENCE [LARGE SCALE GENOMIC DNA]</scope>
    <source>
        <strain evidence="8 9">7685027</strain>
    </source>
</reference>
<dbReference type="InterPro" id="IPR051089">
    <property type="entry name" value="prtT"/>
</dbReference>
<feature type="compositionally biased region" description="Low complexity" evidence="7">
    <location>
        <begin position="797"/>
        <end position="807"/>
    </location>
</feature>
<evidence type="ECO:0000313" key="9">
    <source>
        <dbReference type="Proteomes" id="UP001432216"/>
    </source>
</evidence>
<dbReference type="PANTHER" id="PTHR31845">
    <property type="entry name" value="FINGER DOMAIN PROTEIN, PUTATIVE-RELATED"/>
    <property type="match status" value="1"/>
</dbReference>
<comment type="subcellular location">
    <subcellularLocation>
        <location evidence="1">Nucleus</location>
    </subcellularLocation>
</comment>
<dbReference type="GeneID" id="89990561"/>
<feature type="compositionally biased region" description="Polar residues" evidence="7">
    <location>
        <begin position="693"/>
        <end position="721"/>
    </location>
</feature>
<keyword evidence="6" id="KW-0175">Coiled coil</keyword>
<proteinExistence type="predicted"/>
<evidence type="ECO:0008006" key="10">
    <source>
        <dbReference type="Google" id="ProtNLM"/>
    </source>
</evidence>
<feature type="compositionally biased region" description="Basic and acidic residues" evidence="7">
    <location>
        <begin position="246"/>
        <end position="271"/>
    </location>
</feature>
<feature type="region of interest" description="Disordered" evidence="7">
    <location>
        <begin position="787"/>
        <end position="814"/>
    </location>
</feature>
<feature type="coiled-coil region" evidence="6">
    <location>
        <begin position="513"/>
        <end position="540"/>
    </location>
</feature>
<feature type="region of interest" description="Disordered" evidence="7">
    <location>
        <begin position="687"/>
        <end position="759"/>
    </location>
</feature>
<dbReference type="Proteomes" id="UP001432216">
    <property type="component" value="Chromosome 6"/>
</dbReference>
<name>A0ABZ2AW93_9TREE</name>
<evidence type="ECO:0000256" key="2">
    <source>
        <dbReference type="ARBA" id="ARBA00023015"/>
    </source>
</evidence>
<feature type="compositionally biased region" description="Basic and acidic residues" evidence="7">
    <location>
        <begin position="200"/>
        <end position="213"/>
    </location>
</feature>
<protein>
    <recommendedName>
        <fullName evidence="10">Transcription factor domain-containing protein</fullName>
    </recommendedName>
</protein>
<organism evidence="8 9">
    <name type="scientific">Cryptococcus decagattii</name>
    <dbReference type="NCBI Taxonomy" id="1859122"/>
    <lineage>
        <taxon>Eukaryota</taxon>
        <taxon>Fungi</taxon>
        <taxon>Dikarya</taxon>
        <taxon>Basidiomycota</taxon>
        <taxon>Agaricomycotina</taxon>
        <taxon>Tremellomycetes</taxon>
        <taxon>Tremellales</taxon>
        <taxon>Cryptococcaceae</taxon>
        <taxon>Cryptococcus</taxon>
        <taxon>Cryptococcus gattii species complex</taxon>
    </lineage>
</organism>
<evidence type="ECO:0000256" key="5">
    <source>
        <dbReference type="ARBA" id="ARBA00023242"/>
    </source>
</evidence>
<keyword evidence="2" id="KW-0805">Transcription regulation</keyword>